<dbReference type="GO" id="GO:0016491">
    <property type="term" value="F:oxidoreductase activity"/>
    <property type="evidence" value="ECO:0007669"/>
    <property type="project" value="InterPro"/>
</dbReference>
<dbReference type="InterPro" id="IPR036188">
    <property type="entry name" value="FAD/NAD-bd_sf"/>
</dbReference>
<dbReference type="AlphaFoldDB" id="A0A1T4Y8P5"/>
<protein>
    <submittedName>
        <fullName evidence="2">Phytoene dehydrogenase-related protein</fullName>
    </submittedName>
</protein>
<dbReference type="Proteomes" id="UP000190774">
    <property type="component" value="Unassembled WGS sequence"/>
</dbReference>
<gene>
    <name evidence="2" type="ORF">SAMN02745166_02703</name>
</gene>
<accession>A0A1T4Y8P5</accession>
<dbReference type="SUPFAM" id="SSF51905">
    <property type="entry name" value="FAD/NAD(P)-binding domain"/>
    <property type="match status" value="1"/>
</dbReference>
<dbReference type="EMBL" id="FUYE01000008">
    <property type="protein sequence ID" value="SKA98192.1"/>
    <property type="molecule type" value="Genomic_DNA"/>
</dbReference>
<sequence>MSRPQPSIAIIGAGLSGLSCARVLTKAGFKFTIYEAGDAVGGRVRSDVVDGFTLDRGFQVLLPSYPEARRVLDYDDLELRPFYRGADVFYKGRFHRLADPFTHPRDSIKHTRDPFVSWMDKWRTLVLRKEVLTTRKIERRIPEMETEDYLRDFGFTEEFIDRFFRTFFGGVFLEKDLRTSARMFLFLYSMFSTGGAAIPARGMQSIPEQLAISLPPGSLRLNCPVASLQAGEITLTSGEIVKADHIILAVSEEAAARLMPEALPDKLLPARSTTSLYFTTEQPLPDLPIIYLDGDGKGPVNSACILSKISPDYAPPGQHLISTSIIGAPSSTELENVVRDQMARWFGEGAYQWRHLRSYQIRHALPEGRQLRLGDGPLQAVLAPGLYRCGDWCEDASINGALISGRRAAEAVLGSLA</sequence>
<dbReference type="PROSITE" id="PS51257">
    <property type="entry name" value="PROKAR_LIPOPROTEIN"/>
    <property type="match status" value="1"/>
</dbReference>
<reference evidence="3" key="1">
    <citation type="submission" date="2017-02" db="EMBL/GenBank/DDBJ databases">
        <authorList>
            <person name="Varghese N."/>
            <person name="Submissions S."/>
        </authorList>
    </citation>
    <scope>NUCLEOTIDE SEQUENCE [LARGE SCALE GENOMIC DNA]</scope>
    <source>
        <strain evidence="3">ATCC 700200</strain>
    </source>
</reference>
<dbReference type="RefSeq" id="WP_176159416.1">
    <property type="nucleotide sequence ID" value="NZ_FUYE01000008.1"/>
</dbReference>
<keyword evidence="3" id="KW-1185">Reference proteome</keyword>
<proteinExistence type="predicted"/>
<dbReference type="PRINTS" id="PR00419">
    <property type="entry name" value="ADXRDTASE"/>
</dbReference>
<evidence type="ECO:0000313" key="2">
    <source>
        <dbReference type="EMBL" id="SKA98192.1"/>
    </source>
</evidence>
<evidence type="ECO:0000259" key="1">
    <source>
        <dbReference type="Pfam" id="PF01593"/>
    </source>
</evidence>
<organism evidence="2 3">
    <name type="scientific">Prosthecobacter debontii</name>
    <dbReference type="NCBI Taxonomy" id="48467"/>
    <lineage>
        <taxon>Bacteria</taxon>
        <taxon>Pseudomonadati</taxon>
        <taxon>Verrucomicrobiota</taxon>
        <taxon>Verrucomicrobiia</taxon>
        <taxon>Verrucomicrobiales</taxon>
        <taxon>Verrucomicrobiaceae</taxon>
        <taxon>Prosthecobacter</taxon>
    </lineage>
</organism>
<dbReference type="PANTHER" id="PTHR42841">
    <property type="entry name" value="AMINE OXIDASE"/>
    <property type="match status" value="1"/>
</dbReference>
<name>A0A1T4Y8P5_9BACT</name>
<dbReference type="Gene3D" id="3.50.50.60">
    <property type="entry name" value="FAD/NAD(P)-binding domain"/>
    <property type="match status" value="1"/>
</dbReference>
<dbReference type="InterPro" id="IPR002937">
    <property type="entry name" value="Amino_oxidase"/>
</dbReference>
<evidence type="ECO:0000313" key="3">
    <source>
        <dbReference type="Proteomes" id="UP000190774"/>
    </source>
</evidence>
<dbReference type="Pfam" id="PF01593">
    <property type="entry name" value="Amino_oxidase"/>
    <property type="match status" value="1"/>
</dbReference>
<dbReference type="STRING" id="48467.SAMN02745166_02703"/>
<feature type="domain" description="Amine oxidase" evidence="1">
    <location>
        <begin position="15"/>
        <end position="413"/>
    </location>
</feature>